<dbReference type="AlphaFoldDB" id="A0A090DEU1"/>
<protein>
    <submittedName>
        <fullName evidence="1">Uncharacterized protein</fullName>
    </submittedName>
</protein>
<gene>
    <name evidence="1" type="ORF">MPLDJ20_100052</name>
</gene>
<organism evidence="1 2">
    <name type="scientific">Mesorhizobium plurifarium</name>
    <dbReference type="NCBI Taxonomy" id="69974"/>
    <lineage>
        <taxon>Bacteria</taxon>
        <taxon>Pseudomonadati</taxon>
        <taxon>Pseudomonadota</taxon>
        <taxon>Alphaproteobacteria</taxon>
        <taxon>Hyphomicrobiales</taxon>
        <taxon>Phyllobacteriaceae</taxon>
        <taxon>Mesorhizobium</taxon>
    </lineage>
</organism>
<reference evidence="1 2" key="1">
    <citation type="submission" date="2014-08" db="EMBL/GenBank/DDBJ databases">
        <authorList>
            <person name="Moulin Lionel"/>
        </authorList>
    </citation>
    <scope>NUCLEOTIDE SEQUENCE [LARGE SCALE GENOMIC DNA]</scope>
</reference>
<evidence type="ECO:0000313" key="2">
    <source>
        <dbReference type="Proteomes" id="UP000046373"/>
    </source>
</evidence>
<dbReference type="Proteomes" id="UP000046373">
    <property type="component" value="Unassembled WGS sequence"/>
</dbReference>
<dbReference type="EMBL" id="CCNB01000002">
    <property type="protein sequence ID" value="CDX14114.1"/>
    <property type="molecule type" value="Genomic_DNA"/>
</dbReference>
<accession>A0A090DEU1</accession>
<name>A0A090DEU1_MESPL</name>
<sequence length="110" mass="12457">MATISISMPADHAREYQQLWKELRLADALDLEHDLGEPIEVGNFDGANLVQWVVDLEPVLVPLVTASLAYLITSRGEFEYEKDGEKIRFKNLKPSQVKEVFALLDTRDKG</sequence>
<evidence type="ECO:0000313" key="1">
    <source>
        <dbReference type="EMBL" id="CDX14114.1"/>
    </source>
</evidence>
<proteinExistence type="predicted"/>